<organism evidence="2 3">
    <name type="scientific">Diatrype stigma</name>
    <dbReference type="NCBI Taxonomy" id="117547"/>
    <lineage>
        <taxon>Eukaryota</taxon>
        <taxon>Fungi</taxon>
        <taxon>Dikarya</taxon>
        <taxon>Ascomycota</taxon>
        <taxon>Pezizomycotina</taxon>
        <taxon>Sordariomycetes</taxon>
        <taxon>Xylariomycetidae</taxon>
        <taxon>Xylariales</taxon>
        <taxon>Diatrypaceae</taxon>
        <taxon>Diatrype</taxon>
    </lineage>
</organism>
<protein>
    <recommendedName>
        <fullName evidence="1">Calcineurin-like phosphoesterase domain-containing protein</fullName>
    </recommendedName>
</protein>
<reference evidence="2 3" key="1">
    <citation type="submission" date="2024-02" db="EMBL/GenBank/DDBJ databases">
        <title>De novo assembly and annotation of 12 fungi associated with fruit tree decline syndrome in Ontario, Canada.</title>
        <authorList>
            <person name="Sulman M."/>
            <person name="Ellouze W."/>
            <person name="Ilyukhin E."/>
        </authorList>
    </citation>
    <scope>NUCLEOTIDE SEQUENCE [LARGE SCALE GENOMIC DNA]</scope>
    <source>
        <strain evidence="2 3">M11/M66-122</strain>
    </source>
</reference>
<dbReference type="Pfam" id="PF00149">
    <property type="entry name" value="Metallophos"/>
    <property type="match status" value="1"/>
</dbReference>
<dbReference type="Gene3D" id="3.60.21.10">
    <property type="match status" value="1"/>
</dbReference>
<dbReference type="PANTHER" id="PTHR37844">
    <property type="entry name" value="SER/THR PROTEIN PHOSPHATASE SUPERFAMILY (AFU_ORTHOLOGUE AFUA_1G14840)"/>
    <property type="match status" value="1"/>
</dbReference>
<accession>A0AAN9UYV0</accession>
<dbReference type="PANTHER" id="PTHR37844:SF2">
    <property type="entry name" value="SER_THR PROTEIN PHOSPHATASE SUPERFAMILY (AFU_ORTHOLOGUE AFUA_1G14840)"/>
    <property type="match status" value="1"/>
</dbReference>
<evidence type="ECO:0000313" key="2">
    <source>
        <dbReference type="EMBL" id="KAK7755847.1"/>
    </source>
</evidence>
<gene>
    <name evidence="2" type="ORF">SLS62_002133</name>
</gene>
<proteinExistence type="predicted"/>
<dbReference type="SUPFAM" id="SSF56300">
    <property type="entry name" value="Metallo-dependent phosphatases"/>
    <property type="match status" value="1"/>
</dbReference>
<dbReference type="EMBL" id="JAKJXP020000010">
    <property type="protein sequence ID" value="KAK7755847.1"/>
    <property type="molecule type" value="Genomic_DNA"/>
</dbReference>
<feature type="domain" description="Calcineurin-like phosphoesterase" evidence="1">
    <location>
        <begin position="19"/>
        <end position="253"/>
    </location>
</feature>
<dbReference type="Proteomes" id="UP001320420">
    <property type="component" value="Unassembled WGS sequence"/>
</dbReference>
<dbReference type="InterPro" id="IPR029052">
    <property type="entry name" value="Metallo-depent_PP-like"/>
</dbReference>
<dbReference type="AlphaFoldDB" id="A0AAN9UYV0"/>
<dbReference type="InterPro" id="IPR004843">
    <property type="entry name" value="Calcineurin-like_PHP"/>
</dbReference>
<evidence type="ECO:0000313" key="3">
    <source>
        <dbReference type="Proteomes" id="UP001320420"/>
    </source>
</evidence>
<keyword evidence="3" id="KW-1185">Reference proteome</keyword>
<sequence length="308" mass="34537">MERLRKILPRRLRRLASPRIQILSDLHLDIGQQYSSYEFPVSAPFLLLGGDIGRLADYDPYRKFLEKLVGRYERVFLVLGNHEFYGLSYEAGIAQARRLSEEPSLADSLVLLHRTRWDDPGSGLTILGCTLWSDIPNTAEAIFESKINDFKKIDGWTVPKHSQVHAEEADWLRTEVARVAASEPEGDDVSSSSSGSRTRRRHLLVATHYAPCLEGTSRPEQASNPWTPAFATGLVDQGGWDGVNTWVFGHTHHTTALVRNGIKLVSNQRGYIFPGSAARREEELGQQKTKQKKGSYNTFDAAMTIAIC</sequence>
<comment type="caution">
    <text evidence="2">The sequence shown here is derived from an EMBL/GenBank/DDBJ whole genome shotgun (WGS) entry which is preliminary data.</text>
</comment>
<name>A0AAN9UYV0_9PEZI</name>
<evidence type="ECO:0000259" key="1">
    <source>
        <dbReference type="Pfam" id="PF00149"/>
    </source>
</evidence>
<dbReference type="GO" id="GO:0016787">
    <property type="term" value="F:hydrolase activity"/>
    <property type="evidence" value="ECO:0007669"/>
    <property type="project" value="InterPro"/>
</dbReference>